<gene>
    <name evidence="4" type="ORF">ABID08_002014</name>
</gene>
<dbReference type="CDD" id="cd01285">
    <property type="entry name" value="nucleoside_deaminase"/>
    <property type="match status" value="1"/>
</dbReference>
<evidence type="ECO:0000256" key="2">
    <source>
        <dbReference type="ARBA" id="ARBA00022833"/>
    </source>
</evidence>
<feature type="domain" description="CMP/dCMP-type deaminase" evidence="3">
    <location>
        <begin position="49"/>
        <end position="162"/>
    </location>
</feature>
<reference evidence="4 5" key="1">
    <citation type="submission" date="2024-06" db="EMBL/GenBank/DDBJ databases">
        <title>Genomic Encyclopedia of Type Strains, Phase IV (KMG-IV): sequencing the most valuable type-strain genomes for metagenomic binning, comparative biology and taxonomic classification.</title>
        <authorList>
            <person name="Goeker M."/>
        </authorList>
    </citation>
    <scope>NUCLEOTIDE SEQUENCE [LARGE SCALE GENOMIC DNA]</scope>
    <source>
        <strain evidence="4 5">DSM 29288</strain>
    </source>
</reference>
<dbReference type="EMBL" id="JBEPMY010000004">
    <property type="protein sequence ID" value="MET3754657.1"/>
    <property type="molecule type" value="Genomic_DNA"/>
</dbReference>
<organism evidence="4 5">
    <name type="scientific">Rhizobium binae</name>
    <dbReference type="NCBI Taxonomy" id="1138190"/>
    <lineage>
        <taxon>Bacteria</taxon>
        <taxon>Pseudomonadati</taxon>
        <taxon>Pseudomonadota</taxon>
        <taxon>Alphaproteobacteria</taxon>
        <taxon>Hyphomicrobiales</taxon>
        <taxon>Rhizobiaceae</taxon>
        <taxon>Rhizobium/Agrobacterium group</taxon>
        <taxon>Rhizobium</taxon>
    </lineage>
</organism>
<keyword evidence="2" id="KW-0862">Zinc</keyword>
<evidence type="ECO:0000256" key="1">
    <source>
        <dbReference type="ARBA" id="ARBA00022723"/>
    </source>
</evidence>
<evidence type="ECO:0000313" key="4">
    <source>
        <dbReference type="EMBL" id="MET3754657.1"/>
    </source>
</evidence>
<dbReference type="Proteomes" id="UP001549077">
    <property type="component" value="Unassembled WGS sequence"/>
</dbReference>
<dbReference type="InterPro" id="IPR016192">
    <property type="entry name" value="APOBEC/CMP_deaminase_Zn-bd"/>
</dbReference>
<dbReference type="PANTHER" id="PTHR11079:SF179">
    <property type="entry name" value="TRNA(ADENINE(34)) DEAMINASE, CHLOROPLASTIC"/>
    <property type="match status" value="1"/>
</dbReference>
<dbReference type="Pfam" id="PF00383">
    <property type="entry name" value="dCMP_cyt_deam_1"/>
    <property type="match status" value="1"/>
</dbReference>
<comment type="caution">
    <text evidence="4">The sequence shown here is derived from an EMBL/GenBank/DDBJ whole genome shotgun (WGS) entry which is preliminary data.</text>
</comment>
<evidence type="ECO:0000313" key="5">
    <source>
        <dbReference type="Proteomes" id="UP001549077"/>
    </source>
</evidence>
<sequence length="204" mass="22151">MFPVEPFGIRNQDDGFGQITKLGSVLQPLEILSIQRNIDPAPTLGGLMENHEPFLREAIALSKSAMENGDEPFGSVLVKDGQVILRAENSVFTGHDMTNHAEMNLIKLAAQHYDPAFLADCTLYTSTEPCAMCSGAIYWSGIGRMVFACSETRLGEIAGIGLNVPSRAVLQTGARAVTVVGPTNLEEEAAKVHREFWPKHLGKI</sequence>
<name>A0ABV2MDW3_9HYPH</name>
<dbReference type="InterPro" id="IPR002125">
    <property type="entry name" value="CMP_dCMP_dom"/>
</dbReference>
<accession>A0ABV2MDW3</accession>
<keyword evidence="5" id="KW-1185">Reference proteome</keyword>
<keyword evidence="1" id="KW-0479">Metal-binding</keyword>
<dbReference type="PROSITE" id="PS00903">
    <property type="entry name" value="CYT_DCMP_DEAMINASES_1"/>
    <property type="match status" value="1"/>
</dbReference>
<evidence type="ECO:0000259" key="3">
    <source>
        <dbReference type="PROSITE" id="PS51747"/>
    </source>
</evidence>
<protein>
    <submittedName>
        <fullName evidence="4">tRNA(Arg) A34 adenosine deaminase TadA</fullName>
    </submittedName>
</protein>
<dbReference type="SUPFAM" id="SSF53927">
    <property type="entry name" value="Cytidine deaminase-like"/>
    <property type="match status" value="1"/>
</dbReference>
<dbReference type="InterPro" id="IPR016193">
    <property type="entry name" value="Cytidine_deaminase-like"/>
</dbReference>
<proteinExistence type="predicted"/>
<dbReference type="PROSITE" id="PS51747">
    <property type="entry name" value="CYT_DCMP_DEAMINASES_2"/>
    <property type="match status" value="1"/>
</dbReference>
<dbReference type="PANTHER" id="PTHR11079">
    <property type="entry name" value="CYTOSINE DEAMINASE FAMILY MEMBER"/>
    <property type="match status" value="1"/>
</dbReference>
<dbReference type="Gene3D" id="3.40.140.10">
    <property type="entry name" value="Cytidine Deaminase, domain 2"/>
    <property type="match status" value="1"/>
</dbReference>